<gene>
    <name evidence="4" type="ORF">IAC44_03480</name>
</gene>
<evidence type="ECO:0000313" key="4">
    <source>
        <dbReference type="EMBL" id="HIT97880.1"/>
    </source>
</evidence>
<sequence length="296" mass="33971">MQENIIECRHLTHYYGSRLIYQDLSFQVPKGRILGLLGKNGTGKTTTINILSGFLKPAGGQCLIFGEDIRRMHPLTRRRIGLLIEGHVQYSFMTIAQVEKFYSAFYPRWKKDAYYGLMEKLHVAPRQPISRMSCGQRSQVTLGLILAQDPDLLVLDDFSMGLDPGYRRLFIDYLKEYAKAENKTVFLTSHIISDMERLIDDCILMDYGRILLQTPVKDLLERLRRYDFTTRGDAPPFADDPGIYHPGVIRSRGELFSFEGRAYVESYLHRCGVAFEGLREESVCLEDAFIGLTGKY</sequence>
<dbReference type="Gene3D" id="3.40.50.300">
    <property type="entry name" value="P-loop containing nucleotide triphosphate hydrolases"/>
    <property type="match status" value="1"/>
</dbReference>
<accession>A0A9D1KUB9</accession>
<dbReference type="InterPro" id="IPR003593">
    <property type="entry name" value="AAA+_ATPase"/>
</dbReference>
<evidence type="ECO:0000313" key="5">
    <source>
        <dbReference type="Proteomes" id="UP000824161"/>
    </source>
</evidence>
<feature type="domain" description="ABC transporter" evidence="3">
    <location>
        <begin position="6"/>
        <end position="232"/>
    </location>
</feature>
<evidence type="ECO:0000256" key="1">
    <source>
        <dbReference type="ARBA" id="ARBA00022741"/>
    </source>
</evidence>
<dbReference type="GO" id="GO:0005524">
    <property type="term" value="F:ATP binding"/>
    <property type="evidence" value="ECO:0007669"/>
    <property type="project" value="UniProtKB-KW"/>
</dbReference>
<dbReference type="PANTHER" id="PTHR43158">
    <property type="entry name" value="SKFA PEPTIDE EXPORT ATP-BINDING PROTEIN SKFE"/>
    <property type="match status" value="1"/>
</dbReference>
<dbReference type="AlphaFoldDB" id="A0A9D1KUB9"/>
<dbReference type="CDD" id="cd03230">
    <property type="entry name" value="ABC_DR_subfamily_A"/>
    <property type="match status" value="1"/>
</dbReference>
<dbReference type="InterPro" id="IPR003439">
    <property type="entry name" value="ABC_transporter-like_ATP-bd"/>
</dbReference>
<dbReference type="EMBL" id="DVLY01000081">
    <property type="protein sequence ID" value="HIT97880.1"/>
    <property type="molecule type" value="Genomic_DNA"/>
</dbReference>
<proteinExistence type="predicted"/>
<dbReference type="PROSITE" id="PS50893">
    <property type="entry name" value="ABC_TRANSPORTER_2"/>
    <property type="match status" value="1"/>
</dbReference>
<reference evidence="4" key="1">
    <citation type="submission" date="2020-10" db="EMBL/GenBank/DDBJ databases">
        <authorList>
            <person name="Gilroy R."/>
        </authorList>
    </citation>
    <scope>NUCLEOTIDE SEQUENCE</scope>
    <source>
        <strain evidence="4">1383</strain>
    </source>
</reference>
<protein>
    <submittedName>
        <fullName evidence="4">ABC transporter ATP-binding protein</fullName>
    </submittedName>
</protein>
<evidence type="ECO:0000256" key="2">
    <source>
        <dbReference type="ARBA" id="ARBA00022840"/>
    </source>
</evidence>
<dbReference type="SMART" id="SM00382">
    <property type="entry name" value="AAA"/>
    <property type="match status" value="1"/>
</dbReference>
<organism evidence="4 5">
    <name type="scientific">Candidatus Merdimorpha stercoravium</name>
    <dbReference type="NCBI Taxonomy" id="2840863"/>
    <lineage>
        <taxon>Bacteria</taxon>
        <taxon>Pseudomonadati</taxon>
        <taxon>Bacteroidota</taxon>
        <taxon>Flavobacteriia</taxon>
        <taxon>Flavobacteriales</taxon>
        <taxon>Candidatus Merdimorpha</taxon>
    </lineage>
</organism>
<reference evidence="4" key="2">
    <citation type="journal article" date="2021" name="PeerJ">
        <title>Extensive microbial diversity within the chicken gut microbiome revealed by metagenomics and culture.</title>
        <authorList>
            <person name="Gilroy R."/>
            <person name="Ravi A."/>
            <person name="Getino M."/>
            <person name="Pursley I."/>
            <person name="Horton D.L."/>
            <person name="Alikhan N.F."/>
            <person name="Baker D."/>
            <person name="Gharbi K."/>
            <person name="Hall N."/>
            <person name="Watson M."/>
            <person name="Adriaenssens E.M."/>
            <person name="Foster-Nyarko E."/>
            <person name="Jarju S."/>
            <person name="Secka A."/>
            <person name="Antonio M."/>
            <person name="Oren A."/>
            <person name="Chaudhuri R.R."/>
            <person name="La Ragione R."/>
            <person name="Hildebrand F."/>
            <person name="Pallen M.J."/>
        </authorList>
    </citation>
    <scope>NUCLEOTIDE SEQUENCE</scope>
    <source>
        <strain evidence="4">1383</strain>
    </source>
</reference>
<name>A0A9D1KUB9_9FLAO</name>
<dbReference type="Proteomes" id="UP000824161">
    <property type="component" value="Unassembled WGS sequence"/>
</dbReference>
<dbReference type="PANTHER" id="PTHR43158:SF10">
    <property type="entry name" value="ABC TRANSPORTER ATP-BINDING PROTEIN YTRB"/>
    <property type="match status" value="1"/>
</dbReference>
<dbReference type="GO" id="GO:0016887">
    <property type="term" value="F:ATP hydrolysis activity"/>
    <property type="evidence" value="ECO:0007669"/>
    <property type="project" value="InterPro"/>
</dbReference>
<comment type="caution">
    <text evidence="4">The sequence shown here is derived from an EMBL/GenBank/DDBJ whole genome shotgun (WGS) entry which is preliminary data.</text>
</comment>
<dbReference type="InterPro" id="IPR027417">
    <property type="entry name" value="P-loop_NTPase"/>
</dbReference>
<keyword evidence="2 4" id="KW-0067">ATP-binding</keyword>
<evidence type="ECO:0000259" key="3">
    <source>
        <dbReference type="PROSITE" id="PS50893"/>
    </source>
</evidence>
<dbReference type="Pfam" id="PF00005">
    <property type="entry name" value="ABC_tran"/>
    <property type="match status" value="1"/>
</dbReference>
<dbReference type="SUPFAM" id="SSF52540">
    <property type="entry name" value="P-loop containing nucleoside triphosphate hydrolases"/>
    <property type="match status" value="1"/>
</dbReference>
<keyword evidence="1" id="KW-0547">Nucleotide-binding</keyword>